<dbReference type="EMBL" id="QVQW01000023">
    <property type="protein sequence ID" value="RKU45165.1"/>
    <property type="molecule type" value="Genomic_DNA"/>
</dbReference>
<gene>
    <name evidence="12" type="ORF">DL546_006273</name>
</gene>
<dbReference type="InterPro" id="IPR001841">
    <property type="entry name" value="Znf_RING"/>
</dbReference>
<dbReference type="FunFam" id="3.30.40.10:FF:000673">
    <property type="entry name" value="RING finger domain protein, putative"/>
    <property type="match status" value="1"/>
</dbReference>
<keyword evidence="5" id="KW-0862">Zinc</keyword>
<evidence type="ECO:0000256" key="7">
    <source>
        <dbReference type="PIRNR" id="PIRNR023577"/>
    </source>
</evidence>
<organism evidence="12 13">
    <name type="scientific">Coniochaeta pulveracea</name>
    <dbReference type="NCBI Taxonomy" id="177199"/>
    <lineage>
        <taxon>Eukaryota</taxon>
        <taxon>Fungi</taxon>
        <taxon>Dikarya</taxon>
        <taxon>Ascomycota</taxon>
        <taxon>Pezizomycotina</taxon>
        <taxon>Sordariomycetes</taxon>
        <taxon>Sordariomycetidae</taxon>
        <taxon>Coniochaetales</taxon>
        <taxon>Coniochaetaceae</taxon>
        <taxon>Coniochaeta</taxon>
    </lineage>
</organism>
<dbReference type="AlphaFoldDB" id="A0A420YB97"/>
<dbReference type="GO" id="GO:0005634">
    <property type="term" value="C:nucleus"/>
    <property type="evidence" value="ECO:0007669"/>
    <property type="project" value="UniProtKB-SubCell"/>
</dbReference>
<keyword evidence="13" id="KW-1185">Reference proteome</keyword>
<evidence type="ECO:0000256" key="10">
    <source>
        <dbReference type="SAM" id="MobiDB-lite"/>
    </source>
</evidence>
<dbReference type="SUPFAM" id="SSF57850">
    <property type="entry name" value="RING/U-box"/>
    <property type="match status" value="1"/>
</dbReference>
<dbReference type="PROSITE" id="PS50089">
    <property type="entry name" value="ZF_RING_2"/>
    <property type="match status" value="1"/>
</dbReference>
<dbReference type="Pfam" id="PF15906">
    <property type="entry name" value="zf-NOSIP"/>
    <property type="match status" value="1"/>
</dbReference>
<proteinExistence type="inferred from homology"/>
<dbReference type="InterPro" id="IPR013083">
    <property type="entry name" value="Znf_RING/FYVE/PHD"/>
</dbReference>
<dbReference type="Pfam" id="PF13445">
    <property type="entry name" value="zf-RING_UBOX"/>
    <property type="match status" value="1"/>
</dbReference>
<evidence type="ECO:0000256" key="1">
    <source>
        <dbReference type="ARBA" id="ARBA00004123"/>
    </source>
</evidence>
<dbReference type="InterPro" id="IPR031790">
    <property type="entry name" value="Znf-NOSIP"/>
</dbReference>
<dbReference type="PROSITE" id="PS00518">
    <property type="entry name" value="ZF_RING_1"/>
    <property type="match status" value="1"/>
</dbReference>
<comment type="subcellular location">
    <subcellularLocation>
        <location evidence="1 7">Nucleus</location>
    </subcellularLocation>
</comment>
<dbReference type="GO" id="GO:0008270">
    <property type="term" value="F:zinc ion binding"/>
    <property type="evidence" value="ECO:0007669"/>
    <property type="project" value="UniProtKB-KW"/>
</dbReference>
<evidence type="ECO:0000256" key="9">
    <source>
        <dbReference type="SAM" id="Coils"/>
    </source>
</evidence>
<feature type="domain" description="RING-type" evidence="11">
    <location>
        <begin position="262"/>
        <end position="318"/>
    </location>
</feature>
<evidence type="ECO:0000313" key="13">
    <source>
        <dbReference type="Proteomes" id="UP000275385"/>
    </source>
</evidence>
<dbReference type="InterPro" id="IPR017907">
    <property type="entry name" value="Znf_RING_CS"/>
</dbReference>
<protein>
    <recommendedName>
        <fullName evidence="11">RING-type domain-containing protein</fullName>
    </recommendedName>
</protein>
<evidence type="ECO:0000313" key="12">
    <source>
        <dbReference type="EMBL" id="RKU45165.1"/>
    </source>
</evidence>
<dbReference type="InterPro" id="IPR016818">
    <property type="entry name" value="NOSIP"/>
</dbReference>
<dbReference type="Proteomes" id="UP000275385">
    <property type="component" value="Unassembled WGS sequence"/>
</dbReference>
<feature type="coiled-coil region" evidence="9">
    <location>
        <begin position="71"/>
        <end position="114"/>
    </location>
</feature>
<evidence type="ECO:0000256" key="4">
    <source>
        <dbReference type="ARBA" id="ARBA00022771"/>
    </source>
</evidence>
<dbReference type="Gene3D" id="3.30.40.10">
    <property type="entry name" value="Zinc/RING finger domain, C3HC4 (zinc finger)"/>
    <property type="match status" value="2"/>
</dbReference>
<evidence type="ECO:0000256" key="3">
    <source>
        <dbReference type="ARBA" id="ARBA00022723"/>
    </source>
</evidence>
<feature type="region of interest" description="Disordered" evidence="10">
    <location>
        <begin position="122"/>
        <end position="149"/>
    </location>
</feature>
<accession>A0A420YB97</accession>
<dbReference type="PIRSF" id="PIRSF023577">
    <property type="entry name" value="ENOS_interacting"/>
    <property type="match status" value="1"/>
</dbReference>
<comment type="caution">
    <text evidence="12">The sequence shown here is derived from an EMBL/GenBank/DDBJ whole genome shotgun (WGS) entry which is preliminary data.</text>
</comment>
<comment type="similarity">
    <text evidence="2 7">Belongs to the NOSIP family.</text>
</comment>
<sequence length="371" mass="41189">MSHSKRNTSRAVFTSYERALAKAAWDTSSARLTRDSFLPFGSCRLCLEPAIDPVSCSHGDIFCRECALSNILAQKKEIKRMEKVREQEEKHALEEKARQEAEAQERAVREFELTQAGISVKGARAGSARTDTLRREGSLHSPTPSTAISEVEATVKRGEKRKFSFSEDEVARIAEEERAKARKAIDDERSAKPTLPSFWTPSVVPTSNKSSTLHEIKKKTKSQPVCPSSSENNPHYYSLHTIIGVNFTEEKDEKTKLTVRICPACKRALSNSSKAQLAKPCGHVVCGSCVETFMEPQGHHDPHAPDTDPEAIRCYVCEADLTERKGKEKEKEVKGGKEKIRPGLVEIKREGTGYSASGANHIKKEGVSFQC</sequence>
<dbReference type="InterPro" id="IPR027370">
    <property type="entry name" value="Znf-RING_euk"/>
</dbReference>
<dbReference type="PANTHER" id="PTHR13063">
    <property type="entry name" value="ENOS INTERACTING PROTEIN"/>
    <property type="match status" value="1"/>
</dbReference>
<evidence type="ECO:0000259" key="11">
    <source>
        <dbReference type="PROSITE" id="PS50089"/>
    </source>
</evidence>
<evidence type="ECO:0000256" key="2">
    <source>
        <dbReference type="ARBA" id="ARBA00008126"/>
    </source>
</evidence>
<keyword evidence="9" id="KW-0175">Coiled coil</keyword>
<dbReference type="OrthoDB" id="116827at2759"/>
<evidence type="ECO:0000256" key="6">
    <source>
        <dbReference type="ARBA" id="ARBA00023242"/>
    </source>
</evidence>
<keyword evidence="3" id="KW-0479">Metal-binding</keyword>
<dbReference type="STRING" id="177199.A0A420YB97"/>
<feature type="compositionally biased region" description="Polar residues" evidence="10">
    <location>
        <begin position="197"/>
        <end position="213"/>
    </location>
</feature>
<feature type="region of interest" description="Disordered" evidence="10">
    <location>
        <begin position="184"/>
        <end position="231"/>
    </location>
</feature>
<name>A0A420YB97_9PEZI</name>
<keyword evidence="4 8" id="KW-0863">Zinc-finger</keyword>
<reference evidence="12 13" key="1">
    <citation type="submission" date="2018-08" db="EMBL/GenBank/DDBJ databases">
        <title>Draft genome of the lignicolous fungus Coniochaeta pulveracea.</title>
        <authorList>
            <person name="Borstlap C.J."/>
            <person name="De Witt R.N."/>
            <person name="Botha A."/>
            <person name="Volschenk H."/>
        </authorList>
    </citation>
    <scope>NUCLEOTIDE SEQUENCE [LARGE SCALE GENOMIC DNA]</scope>
    <source>
        <strain evidence="12 13">CAB683</strain>
    </source>
</reference>
<evidence type="ECO:0000256" key="5">
    <source>
        <dbReference type="ARBA" id="ARBA00022833"/>
    </source>
</evidence>
<dbReference type="PANTHER" id="PTHR13063:SF10">
    <property type="entry name" value="NITRIC OXIDE SYNTHASE-INTERACTING PROTEIN"/>
    <property type="match status" value="1"/>
</dbReference>
<feature type="compositionally biased region" description="Polar residues" evidence="10">
    <location>
        <begin position="222"/>
        <end position="231"/>
    </location>
</feature>
<keyword evidence="6 7" id="KW-0539">Nucleus</keyword>
<evidence type="ECO:0000256" key="8">
    <source>
        <dbReference type="PROSITE-ProRule" id="PRU00175"/>
    </source>
</evidence>
<dbReference type="GO" id="GO:0061630">
    <property type="term" value="F:ubiquitin protein ligase activity"/>
    <property type="evidence" value="ECO:0007669"/>
    <property type="project" value="InterPro"/>
</dbReference>